<sequence>MSDDTEGGPYFFLSYAHTPKHDPNDPYDPDQWVEKLFNDLCEHVMGMSGLGHGAKPGFMDRELHSGSHWPTRLAESIATCRVFVPLYSRRYFDSDQCGKEWTAFSQRILHHRARGWGNTEMIVPAIWVPVPTESLPEAAQDIHFSLPGIGPQYVEHGFYGIMKLRQFRKAYETAVYNLARRIVEVGHAGNLPSVDPADYKSLESAFGPHDPRRPNGHRLKVTVVAPDIDTLPNGRDPYHYGHSAHEWNPYRPALNRPLADHTADLVRNLGFRPEIGSLDDHYDHVLSEGPPTSAGLLLLDAWATTSGHFSEPLRRLDQSGKPWISVMVPWNREDSQTAEAEPRLRGCLEAALPHKLTEGHPTQRSPIDGIPTFEQFCKAVPEMARSAMNQYLRNAPAHPPKGHASIERPRLQGPLSGGNETEAPP</sequence>
<dbReference type="Pfam" id="PF13676">
    <property type="entry name" value="TIR_2"/>
    <property type="match status" value="1"/>
</dbReference>
<dbReference type="Gene3D" id="3.40.50.10140">
    <property type="entry name" value="Toll/interleukin-1 receptor homology (TIR) domain"/>
    <property type="match status" value="1"/>
</dbReference>
<feature type="region of interest" description="Disordered" evidence="1">
    <location>
        <begin position="393"/>
        <end position="425"/>
    </location>
</feature>
<dbReference type="InterPro" id="IPR000157">
    <property type="entry name" value="TIR_dom"/>
</dbReference>
<evidence type="ECO:0000259" key="2">
    <source>
        <dbReference type="Pfam" id="PF13676"/>
    </source>
</evidence>
<keyword evidence="4" id="KW-1185">Reference proteome</keyword>
<dbReference type="InterPro" id="IPR035897">
    <property type="entry name" value="Toll_tir_struct_dom_sf"/>
</dbReference>
<protein>
    <recommendedName>
        <fullName evidence="2">TIR domain-containing protein</fullName>
    </recommendedName>
</protein>
<evidence type="ECO:0000256" key="1">
    <source>
        <dbReference type="SAM" id="MobiDB-lite"/>
    </source>
</evidence>
<dbReference type="EMBL" id="BAAAZR010000036">
    <property type="protein sequence ID" value="GAA3834387.1"/>
    <property type="molecule type" value="Genomic_DNA"/>
</dbReference>
<proteinExistence type="predicted"/>
<dbReference type="InterPro" id="IPR047603">
    <property type="entry name" value="FxsC_N"/>
</dbReference>
<reference evidence="4" key="1">
    <citation type="journal article" date="2019" name="Int. J. Syst. Evol. Microbiol.">
        <title>The Global Catalogue of Microorganisms (GCM) 10K type strain sequencing project: providing services to taxonomists for standard genome sequencing and annotation.</title>
        <authorList>
            <consortium name="The Broad Institute Genomics Platform"/>
            <consortium name="The Broad Institute Genome Sequencing Center for Infectious Disease"/>
            <person name="Wu L."/>
            <person name="Ma J."/>
        </authorList>
    </citation>
    <scope>NUCLEOTIDE SEQUENCE [LARGE SCALE GENOMIC DNA]</scope>
    <source>
        <strain evidence="4">JCM 16908</strain>
    </source>
</reference>
<comment type="caution">
    <text evidence="3">The sequence shown here is derived from an EMBL/GenBank/DDBJ whole genome shotgun (WGS) entry which is preliminary data.</text>
</comment>
<accession>A0ABP7J4Y2</accession>
<dbReference type="InterPro" id="IPR026367">
    <property type="entry name" value="FxsC_C"/>
</dbReference>
<dbReference type="NCBIfam" id="TIGR04276">
    <property type="entry name" value="FxsC_Cterm"/>
    <property type="match status" value="1"/>
</dbReference>
<evidence type="ECO:0000313" key="4">
    <source>
        <dbReference type="Proteomes" id="UP001500888"/>
    </source>
</evidence>
<organism evidence="3 4">
    <name type="scientific">Sphaerisporangium flaviroseum</name>
    <dbReference type="NCBI Taxonomy" id="509199"/>
    <lineage>
        <taxon>Bacteria</taxon>
        <taxon>Bacillati</taxon>
        <taxon>Actinomycetota</taxon>
        <taxon>Actinomycetes</taxon>
        <taxon>Streptosporangiales</taxon>
        <taxon>Streptosporangiaceae</taxon>
        <taxon>Sphaerisporangium</taxon>
    </lineage>
</organism>
<dbReference type="SUPFAM" id="SSF52200">
    <property type="entry name" value="Toll/Interleukin receptor TIR domain"/>
    <property type="match status" value="1"/>
</dbReference>
<dbReference type="RefSeq" id="WP_344949091.1">
    <property type="nucleotide sequence ID" value="NZ_BAAAZR010000036.1"/>
</dbReference>
<gene>
    <name evidence="3" type="ORF">GCM10022226_64720</name>
</gene>
<feature type="domain" description="TIR" evidence="2">
    <location>
        <begin position="11"/>
        <end position="106"/>
    </location>
</feature>
<evidence type="ECO:0000313" key="3">
    <source>
        <dbReference type="EMBL" id="GAA3834387.1"/>
    </source>
</evidence>
<dbReference type="NCBIfam" id="NF040588">
    <property type="entry name" value="FxsC_Nterm"/>
    <property type="match status" value="1"/>
</dbReference>
<dbReference type="Proteomes" id="UP001500888">
    <property type="component" value="Unassembled WGS sequence"/>
</dbReference>
<name>A0ABP7J4Y2_9ACTN</name>